<evidence type="ECO:0000313" key="3">
    <source>
        <dbReference type="Proteomes" id="UP000245073"/>
    </source>
</evidence>
<dbReference type="Proteomes" id="UP000245073">
    <property type="component" value="Unassembled WGS sequence"/>
</dbReference>
<reference evidence="2 3" key="1">
    <citation type="submission" date="2018-04" db="EMBL/GenBank/DDBJ databases">
        <title>The genome sequence of Caulobacter sp. 744.</title>
        <authorList>
            <person name="Gao J."/>
            <person name="Sun J."/>
        </authorList>
    </citation>
    <scope>NUCLEOTIDE SEQUENCE [LARGE SCALE GENOMIC DNA]</scope>
    <source>
        <strain evidence="2 3">774</strain>
    </source>
</reference>
<evidence type="ECO:0000256" key="1">
    <source>
        <dbReference type="SAM" id="Coils"/>
    </source>
</evidence>
<dbReference type="CDD" id="cd20745">
    <property type="entry name" value="FIX_RhsA_AHH_HNH-like"/>
    <property type="match status" value="1"/>
</dbReference>
<organism evidence="2 3">
    <name type="scientific">Caulobacter endophyticus</name>
    <dbReference type="NCBI Taxonomy" id="2172652"/>
    <lineage>
        <taxon>Bacteria</taxon>
        <taxon>Pseudomonadati</taxon>
        <taxon>Pseudomonadota</taxon>
        <taxon>Alphaproteobacteria</taxon>
        <taxon>Caulobacterales</taxon>
        <taxon>Caulobacteraceae</taxon>
        <taxon>Caulobacter</taxon>
    </lineage>
</organism>
<dbReference type="AlphaFoldDB" id="A0A2T9JJD1"/>
<dbReference type="OrthoDB" id="4446543at2"/>
<dbReference type="EMBL" id="QDKQ01000067">
    <property type="protein sequence ID" value="PVM83803.1"/>
    <property type="molecule type" value="Genomic_DNA"/>
</dbReference>
<accession>A0A2T9JJD1</accession>
<gene>
    <name evidence="2" type="ORF">DDF67_20240</name>
</gene>
<sequence>MSDVLAAHGDLAKTEAELAAANEELRLDLAQATLDMVGIADPTPVSDLLGAGLSLYRGDPLGAGASLLGVIPYVGDAIGKTAKGARLLKKIEAGRKRVAGLMAKANKLRAVQKAKAAAATAKATAERAVRAKALQECPFFRDAVAKASAFVPHGLSNAEVDGYLKSAEGKRFLERLAAGDPNATAQQIRARARGQLATMAERPKSVITESGLVKIVPSGGQVGHSPYFTTPEEFERAKASGRSLADYFGLPLKSESATYDVFEMTPMRPTEVLTGKIAPTSELATEHNTAGGLQVLVSNRADWHKPKKIGKFP</sequence>
<feature type="coiled-coil region" evidence="1">
    <location>
        <begin position="4"/>
        <end position="31"/>
    </location>
</feature>
<keyword evidence="1" id="KW-0175">Coiled coil</keyword>
<keyword evidence="3" id="KW-1185">Reference proteome</keyword>
<comment type="caution">
    <text evidence="2">The sequence shown here is derived from an EMBL/GenBank/DDBJ whole genome shotgun (WGS) entry which is preliminary data.</text>
</comment>
<dbReference type="RefSeq" id="WP_109102637.1">
    <property type="nucleotide sequence ID" value="NZ_QDKQ01000067.1"/>
</dbReference>
<proteinExistence type="predicted"/>
<evidence type="ECO:0000313" key="2">
    <source>
        <dbReference type="EMBL" id="PVM83803.1"/>
    </source>
</evidence>
<protein>
    <submittedName>
        <fullName evidence="2">Uncharacterized protein</fullName>
    </submittedName>
</protein>
<name>A0A2T9JJD1_9CAUL</name>